<evidence type="ECO:0000313" key="2">
    <source>
        <dbReference type="EMBL" id="MDQ1107315.1"/>
    </source>
</evidence>
<organism evidence="2 3">
    <name type="scientific">Stenotrophomonas rhizophila</name>
    <dbReference type="NCBI Taxonomy" id="216778"/>
    <lineage>
        <taxon>Bacteria</taxon>
        <taxon>Pseudomonadati</taxon>
        <taxon>Pseudomonadota</taxon>
        <taxon>Gammaproteobacteria</taxon>
        <taxon>Lysobacterales</taxon>
        <taxon>Lysobacteraceae</taxon>
        <taxon>Stenotrophomonas</taxon>
    </lineage>
</organism>
<reference evidence="2" key="1">
    <citation type="submission" date="2023-07" db="EMBL/GenBank/DDBJ databases">
        <title>Functional and genomic diversity of the sorghum phyllosphere microbiome.</title>
        <authorList>
            <person name="Shade A."/>
        </authorList>
    </citation>
    <scope>NUCLEOTIDE SEQUENCE</scope>
    <source>
        <strain evidence="2">SORGH_AS_0457</strain>
    </source>
</reference>
<dbReference type="NCBIfam" id="TIGR04274">
    <property type="entry name" value="hypoxanDNAglyco"/>
    <property type="match status" value="1"/>
</dbReference>
<comment type="caution">
    <text evidence="2">The sequence shown here is derived from an EMBL/GenBank/DDBJ whole genome shotgun (WGS) entry which is preliminary data.</text>
</comment>
<dbReference type="EC" id="3.2.2.28" evidence="2"/>
<keyword evidence="2" id="KW-0326">Glycosidase</keyword>
<gene>
    <name evidence="2" type="ORF">QE424_000474</name>
</gene>
<evidence type="ECO:0000313" key="3">
    <source>
        <dbReference type="Proteomes" id="UP001226084"/>
    </source>
</evidence>
<dbReference type="Pfam" id="PF03167">
    <property type="entry name" value="UDG"/>
    <property type="match status" value="1"/>
</dbReference>
<dbReference type="RefSeq" id="WP_210131106.1">
    <property type="nucleotide sequence ID" value="NZ_JABEXP010000001.1"/>
</dbReference>
<dbReference type="SUPFAM" id="SSF52141">
    <property type="entry name" value="Uracil-DNA glycosylase-like"/>
    <property type="match status" value="1"/>
</dbReference>
<name>A0AAP5E948_9GAMM</name>
<dbReference type="EMBL" id="JAUTAS010000001">
    <property type="protein sequence ID" value="MDQ1107315.1"/>
    <property type="molecule type" value="Genomic_DNA"/>
</dbReference>
<dbReference type="Proteomes" id="UP001226084">
    <property type="component" value="Unassembled WGS sequence"/>
</dbReference>
<dbReference type="InterPro" id="IPR036895">
    <property type="entry name" value="Uracil-DNA_glycosylase-like_sf"/>
</dbReference>
<dbReference type="GO" id="GO:0016798">
    <property type="term" value="F:hydrolase activity, acting on glycosyl bonds"/>
    <property type="evidence" value="ECO:0007669"/>
    <property type="project" value="UniProtKB-KW"/>
</dbReference>
<protein>
    <submittedName>
        <fullName evidence="2">TDG/mug DNA glycosylase family protein</fullName>
        <ecNumber evidence="2">3.2.2.28</ecNumber>
    </submittedName>
</protein>
<dbReference type="AlphaFoldDB" id="A0AAP5E948"/>
<dbReference type="Gene3D" id="3.40.470.10">
    <property type="entry name" value="Uracil-DNA glycosylase-like domain"/>
    <property type="match status" value="1"/>
</dbReference>
<dbReference type="SMART" id="SM00987">
    <property type="entry name" value="UreE_C"/>
    <property type="match status" value="1"/>
</dbReference>
<dbReference type="SMART" id="SM00986">
    <property type="entry name" value="UDG"/>
    <property type="match status" value="1"/>
</dbReference>
<proteinExistence type="predicted"/>
<sequence length="174" mass="18056">MTNPTLCIGLPAQVSAGCRVLVLGSMPGVASLHAAKYYAHPRNRFWPLMSALTGINAGLAYVDRLQALQLAGVGLWDVIGQCERRGSLDAAIVRGSEVPNAVADLVGQLPALAAVACNGATAHAAFVRYILPVLGDRAASLAVWSLPSTSPANAAWPLPRLQVAWQPVADVLAG</sequence>
<accession>A0AAP5E948</accession>
<evidence type="ECO:0000259" key="1">
    <source>
        <dbReference type="SMART" id="SM00986"/>
    </source>
</evidence>
<keyword evidence="2" id="KW-0378">Hydrolase</keyword>
<dbReference type="InterPro" id="IPR026353">
    <property type="entry name" value="Hypoxan-DNA_Glyclase"/>
</dbReference>
<feature type="domain" description="Uracil-DNA glycosylase-like" evidence="1">
    <location>
        <begin position="11"/>
        <end position="166"/>
    </location>
</feature>
<dbReference type="InterPro" id="IPR005122">
    <property type="entry name" value="Uracil-DNA_glycosylase-like"/>
</dbReference>
<dbReference type="CDD" id="cd10032">
    <property type="entry name" value="UDG-F6_HDG"/>
    <property type="match status" value="1"/>
</dbReference>